<evidence type="ECO:0000256" key="5">
    <source>
        <dbReference type="ARBA" id="ARBA00023136"/>
    </source>
</evidence>
<dbReference type="Pfam" id="PF19055">
    <property type="entry name" value="ABC2_membrane_7"/>
    <property type="match status" value="1"/>
</dbReference>
<evidence type="ECO:0000259" key="7">
    <source>
        <dbReference type="Pfam" id="PF19055"/>
    </source>
</evidence>
<evidence type="ECO:0000256" key="2">
    <source>
        <dbReference type="ARBA" id="ARBA00022448"/>
    </source>
</evidence>
<keyword evidence="2" id="KW-0813">Transport</keyword>
<dbReference type="InterPro" id="IPR027417">
    <property type="entry name" value="P-loop_NTPase"/>
</dbReference>
<organism evidence="8 9">
    <name type="scientific">Didymosphaeria variabile</name>
    <dbReference type="NCBI Taxonomy" id="1932322"/>
    <lineage>
        <taxon>Eukaryota</taxon>
        <taxon>Fungi</taxon>
        <taxon>Dikarya</taxon>
        <taxon>Ascomycota</taxon>
        <taxon>Pezizomycotina</taxon>
        <taxon>Dothideomycetes</taxon>
        <taxon>Pleosporomycetidae</taxon>
        <taxon>Pleosporales</taxon>
        <taxon>Massarineae</taxon>
        <taxon>Didymosphaeriaceae</taxon>
        <taxon>Didymosphaeria</taxon>
    </lineage>
</organism>
<dbReference type="PANTHER" id="PTHR48041">
    <property type="entry name" value="ABC TRANSPORTER G FAMILY MEMBER 28"/>
    <property type="match status" value="1"/>
</dbReference>
<evidence type="ECO:0000256" key="3">
    <source>
        <dbReference type="ARBA" id="ARBA00022692"/>
    </source>
</evidence>
<keyword evidence="5 6" id="KW-0472">Membrane</keyword>
<evidence type="ECO:0000313" key="9">
    <source>
        <dbReference type="Proteomes" id="UP001140513"/>
    </source>
</evidence>
<dbReference type="GeneID" id="80909506"/>
<dbReference type="InterPro" id="IPR050352">
    <property type="entry name" value="ABCG_transporters"/>
</dbReference>
<reference evidence="8" key="1">
    <citation type="submission" date="2022-10" db="EMBL/GenBank/DDBJ databases">
        <title>Tapping the CABI collections for fungal endophytes: first genome assemblies for Collariella, Neodidymelliopsis, Ascochyta clinopodiicola, Didymella pomorum, Didymosphaeria variabile, Neocosmospora piperis and Neocucurbitaria cava.</title>
        <authorList>
            <person name="Hill R."/>
        </authorList>
    </citation>
    <scope>NUCLEOTIDE SEQUENCE</scope>
    <source>
        <strain evidence="8">IMI 356815</strain>
    </source>
</reference>
<dbReference type="RefSeq" id="XP_056072016.1">
    <property type="nucleotide sequence ID" value="XM_056214749.1"/>
</dbReference>
<dbReference type="Proteomes" id="UP001140513">
    <property type="component" value="Unassembled WGS sequence"/>
</dbReference>
<gene>
    <name evidence="8" type="ORF">N0V89_005976</name>
</gene>
<keyword evidence="4 6" id="KW-1133">Transmembrane helix</keyword>
<dbReference type="Gene3D" id="3.40.50.300">
    <property type="entry name" value="P-loop containing nucleotide triphosphate hydrolases"/>
    <property type="match status" value="1"/>
</dbReference>
<dbReference type="EMBL" id="JAPEUX010000004">
    <property type="protein sequence ID" value="KAJ4354242.1"/>
    <property type="molecule type" value="Genomic_DNA"/>
</dbReference>
<comment type="subcellular location">
    <subcellularLocation>
        <location evidence="1">Membrane</location>
        <topology evidence="1">Multi-pass membrane protein</topology>
    </subcellularLocation>
</comment>
<protein>
    <recommendedName>
        <fullName evidence="7">ABC transporter family G domain-containing protein</fullName>
    </recommendedName>
</protein>
<comment type="caution">
    <text evidence="8">The sequence shown here is derived from an EMBL/GenBank/DDBJ whole genome shotgun (WGS) entry which is preliminary data.</text>
</comment>
<evidence type="ECO:0000256" key="4">
    <source>
        <dbReference type="ARBA" id="ARBA00022989"/>
    </source>
</evidence>
<feature type="domain" description="ABC transporter family G" evidence="7">
    <location>
        <begin position="46"/>
        <end position="107"/>
    </location>
</feature>
<dbReference type="AlphaFoldDB" id="A0A9W8XPI5"/>
<dbReference type="SUPFAM" id="SSF52540">
    <property type="entry name" value="P-loop containing nucleoside triphosphate hydrolases"/>
    <property type="match status" value="1"/>
</dbReference>
<evidence type="ECO:0000256" key="1">
    <source>
        <dbReference type="ARBA" id="ARBA00004141"/>
    </source>
</evidence>
<dbReference type="InterPro" id="IPR043926">
    <property type="entry name" value="ABCG_dom"/>
</dbReference>
<dbReference type="OrthoDB" id="66620at2759"/>
<dbReference type="GO" id="GO:0016020">
    <property type="term" value="C:membrane"/>
    <property type="evidence" value="ECO:0007669"/>
    <property type="project" value="UniProtKB-SubCell"/>
</dbReference>
<evidence type="ECO:0000313" key="8">
    <source>
        <dbReference type="EMBL" id="KAJ4354242.1"/>
    </source>
</evidence>
<evidence type="ECO:0000256" key="6">
    <source>
        <dbReference type="SAM" id="Phobius"/>
    </source>
</evidence>
<keyword evidence="3 6" id="KW-0812">Transmembrane</keyword>
<accession>A0A9W8XPI5</accession>
<keyword evidence="9" id="KW-1185">Reference proteome</keyword>
<dbReference type="GO" id="GO:0140359">
    <property type="term" value="F:ABC-type transporter activity"/>
    <property type="evidence" value="ECO:0007669"/>
    <property type="project" value="InterPro"/>
</dbReference>
<dbReference type="PANTHER" id="PTHR48041:SF91">
    <property type="entry name" value="ABC TRANSPORTER G FAMILY MEMBER 28"/>
    <property type="match status" value="1"/>
</dbReference>
<feature type="transmembrane region" description="Helical" evidence="6">
    <location>
        <begin position="187"/>
        <end position="208"/>
    </location>
</feature>
<proteinExistence type="predicted"/>
<name>A0A9W8XPI5_9PLEO</name>
<sequence>MELISAPTMLFLDEPTSGLDSTTAMVLMELLKSISETGVIVVCILHQPRHEIFDTLDHVMLMAEGMQLYAGSPGEAAEYFYSHGFVIPKDANPADCLLDIAASKARSASSHIGTVDTVQQLARVWEQQHRVQREATQHTRVKLENIEASPDAVADLEYAAALRGASWLRQVQYCYVRAMKQQLRQPISLLLETAVGGVAGLLIGLGLYSNKGMHFQGVYLTPFEMLSSAVDYTTVPKIGNMITLAIGRSPDIETCFVISLTIVRHIALAASAPGVSTFGDESTYKMPTRAQQDRVKSD</sequence>